<reference evidence="4" key="1">
    <citation type="journal article" date="2019" name="Int. J. Syst. Evol. Microbiol.">
        <title>The Global Catalogue of Microorganisms (GCM) 10K type strain sequencing project: providing services to taxonomists for standard genome sequencing and annotation.</title>
        <authorList>
            <consortium name="The Broad Institute Genomics Platform"/>
            <consortium name="The Broad Institute Genome Sequencing Center for Infectious Disease"/>
            <person name="Wu L."/>
            <person name="Ma J."/>
        </authorList>
    </citation>
    <scope>NUCLEOTIDE SEQUENCE [LARGE SCALE GENOMIC DNA]</scope>
    <source>
        <strain evidence="4">NBRC 100033</strain>
    </source>
</reference>
<dbReference type="EMBL" id="BSOR01000017">
    <property type="protein sequence ID" value="GLR63764.1"/>
    <property type="molecule type" value="Genomic_DNA"/>
</dbReference>
<dbReference type="Pfam" id="PF22688">
    <property type="entry name" value="Hda_lid"/>
    <property type="match status" value="1"/>
</dbReference>
<dbReference type="Gene3D" id="1.10.8.60">
    <property type="match status" value="1"/>
</dbReference>
<dbReference type="NCBIfam" id="TIGR03420">
    <property type="entry name" value="DnaA_homol_Hda"/>
    <property type="match status" value="1"/>
</dbReference>
<sequence length="232" mass="26444">MTFQPMQLSLGVNLQDDLHFDNFLAGQNLAVLTQLQQMFTQEKEAFQFVYLWGAEDSGKTHLLKAVCQQAQQLSKTHCYLDLGKETQPEVLSSVTSQVVCIDNLQQIASQPAWEEGLFHLFNRIREQQGLLVFSASSGPAHLGIVLPDLLSRLSWGLTYHLQALQDDEKLLAFKLRARQRGMDVPDEVIRYLIHRSPRKLSGLFALLDLLDEASLKEQRKLTIPFVRQALNW</sequence>
<name>A0ABQ6A0V4_9GAMM</name>
<evidence type="ECO:0000259" key="2">
    <source>
        <dbReference type="Pfam" id="PF22688"/>
    </source>
</evidence>
<feature type="domain" description="Hda lid" evidence="2">
    <location>
        <begin position="166"/>
        <end position="230"/>
    </location>
</feature>
<evidence type="ECO:0000313" key="4">
    <source>
        <dbReference type="Proteomes" id="UP001156682"/>
    </source>
</evidence>
<evidence type="ECO:0000313" key="3">
    <source>
        <dbReference type="EMBL" id="GLR63764.1"/>
    </source>
</evidence>
<protein>
    <submittedName>
        <fullName evidence="3">DnaA regulatory inactivator Hda</fullName>
    </submittedName>
</protein>
<gene>
    <name evidence="3" type="ORF">GCM10007878_11990</name>
</gene>
<dbReference type="SUPFAM" id="SSF52540">
    <property type="entry name" value="P-loop containing nucleoside triphosphate hydrolases"/>
    <property type="match status" value="1"/>
</dbReference>
<dbReference type="InterPro" id="IPR017788">
    <property type="entry name" value="Hda"/>
</dbReference>
<dbReference type="InterPro" id="IPR055199">
    <property type="entry name" value="Hda_lid"/>
</dbReference>
<evidence type="ECO:0000259" key="1">
    <source>
        <dbReference type="Pfam" id="PF00308"/>
    </source>
</evidence>
<organism evidence="3 4">
    <name type="scientific">Marinospirillum insulare</name>
    <dbReference type="NCBI Taxonomy" id="217169"/>
    <lineage>
        <taxon>Bacteria</taxon>
        <taxon>Pseudomonadati</taxon>
        <taxon>Pseudomonadota</taxon>
        <taxon>Gammaproteobacteria</taxon>
        <taxon>Oceanospirillales</taxon>
        <taxon>Oceanospirillaceae</taxon>
        <taxon>Marinospirillum</taxon>
    </lineage>
</organism>
<comment type="caution">
    <text evidence="3">The sequence shown here is derived from an EMBL/GenBank/DDBJ whole genome shotgun (WGS) entry which is preliminary data.</text>
</comment>
<proteinExistence type="predicted"/>
<dbReference type="Gene3D" id="3.40.50.300">
    <property type="entry name" value="P-loop containing nucleotide triphosphate hydrolases"/>
    <property type="match status" value="1"/>
</dbReference>
<feature type="domain" description="Chromosomal replication initiator protein DnaA ATPAse" evidence="1">
    <location>
        <begin position="14"/>
        <end position="158"/>
    </location>
</feature>
<dbReference type="PANTHER" id="PTHR30050:SF5">
    <property type="entry name" value="DNAA REGULATORY INACTIVATOR HDA"/>
    <property type="match status" value="1"/>
</dbReference>
<dbReference type="Proteomes" id="UP001156682">
    <property type="component" value="Unassembled WGS sequence"/>
</dbReference>
<dbReference type="Pfam" id="PF00308">
    <property type="entry name" value="Bac_DnaA"/>
    <property type="match status" value="1"/>
</dbReference>
<dbReference type="PANTHER" id="PTHR30050">
    <property type="entry name" value="CHROMOSOMAL REPLICATION INITIATOR PROTEIN DNAA"/>
    <property type="match status" value="1"/>
</dbReference>
<dbReference type="RefSeq" id="WP_027850850.1">
    <property type="nucleotide sequence ID" value="NZ_BSOR01000017.1"/>
</dbReference>
<dbReference type="InterPro" id="IPR027417">
    <property type="entry name" value="P-loop_NTPase"/>
</dbReference>
<dbReference type="InterPro" id="IPR013317">
    <property type="entry name" value="DnaA_dom"/>
</dbReference>
<keyword evidence="4" id="KW-1185">Reference proteome</keyword>
<accession>A0ABQ6A0V4</accession>